<sequence length="860" mass="97665">MNDMRIAGEYRLQKLIGMGAYGDIYSGYSILTQKQYAFKVDLVDSDEHQLENEYRVYQDLAKIPGIPQVRWFGKEWPYTIMAFDLLGPSIEDTFQRCSCKLSLSVVLPIADQTISLLEAVHEHDLIHCDLKAEHLLFGLGAASSQVHLIDFGLAKRYRDRRTWKHISLSETSGFVGNPQFASINAHRGFEQSRRDDLESLAYILVYLLSGSLPWQDLEDPRDKTSYARIMDRKISMSPSELCDGLPEEFEHLLRHARNLGFAEKPDYAHIRQSFRNLSLHLDIDGARALDRTEDLPALPTLMSGCVARKKRTSRKHVVPPPSDRILRSSTRGLSDRQQAKHAGQRRGALTRARSGLLMNIQEPTRAYQFHSTLTASMGTVDHWISQPRVCTQLKWCKDCVLFRDLQCCWLCQLGKTYGCVFKDFRCTQSMPEASAPAISFRREEAAELPQWHTLYSRLFMPPEHHYTLSAIATVLQPLLSQEVAHREREGLIQLGWPVGERVHCDICDTFLFACAWLCPSCGRDICNTCSNELSEIDKKKSLCSINAKDAKRFHQKADLLPVSRFSALELQGSLQAMEEVRSIPAVGPLLEIGSAVVEGPSRAIYMRPVDSFLYNDFIKRFSRGEPVVVTGVHLRGPWKPQSFINLYGKQVVKLVDTETEEEIKQDLAQFFGAFGTFDPQRRSLKLKDWPPTENFKDRFWDHFESFRSAVPFPDLTRPDGIFNLAVNFPENVLTPDLGPKMYNAYGTLHDDAHHSSTRLHMDVTDAVNILAHAATLPDGAPGGAHWTIFHRKDAASLSKFLKESRTPKYEDVGDPIHSQTIYLTPRDLQLLEEEHHIVPYVFTQKQGDAVFIPSGSPHQV</sequence>
<dbReference type="SUPFAM" id="SSF51197">
    <property type="entry name" value="Clavaminate synthase-like"/>
    <property type="match status" value="1"/>
</dbReference>
<feature type="region of interest" description="Disordered" evidence="5">
    <location>
        <begin position="309"/>
        <end position="348"/>
    </location>
</feature>
<dbReference type="InterPro" id="IPR000719">
    <property type="entry name" value="Prot_kinase_dom"/>
</dbReference>
<evidence type="ECO:0008006" key="10">
    <source>
        <dbReference type="Google" id="ProtNLM"/>
    </source>
</evidence>
<dbReference type="GO" id="GO:0004672">
    <property type="term" value="F:protein kinase activity"/>
    <property type="evidence" value="ECO:0007669"/>
    <property type="project" value="InterPro"/>
</dbReference>
<dbReference type="CDD" id="cd14016">
    <property type="entry name" value="STKc_CK1"/>
    <property type="match status" value="1"/>
</dbReference>
<dbReference type="GO" id="GO:0046872">
    <property type="term" value="F:metal ion binding"/>
    <property type="evidence" value="ECO:0007669"/>
    <property type="project" value="UniProtKB-KW"/>
</dbReference>
<dbReference type="InterPro" id="IPR003347">
    <property type="entry name" value="JmjC_dom"/>
</dbReference>
<keyword evidence="4" id="KW-0547">Nucleotide-binding</keyword>
<evidence type="ECO:0000313" key="8">
    <source>
        <dbReference type="EMBL" id="TFY51346.1"/>
    </source>
</evidence>
<dbReference type="Pfam" id="PF00069">
    <property type="entry name" value="Pkinase"/>
    <property type="match status" value="1"/>
</dbReference>
<dbReference type="GO" id="GO:0032454">
    <property type="term" value="F:histone H3K9 demethylase activity"/>
    <property type="evidence" value="ECO:0007669"/>
    <property type="project" value="InterPro"/>
</dbReference>
<dbReference type="GO" id="GO:0005524">
    <property type="term" value="F:ATP binding"/>
    <property type="evidence" value="ECO:0007669"/>
    <property type="project" value="UniProtKB-UniRule"/>
</dbReference>
<protein>
    <recommendedName>
        <fullName evidence="10">Protein kinase domain-containing protein</fullName>
    </recommendedName>
</protein>
<dbReference type="PANTHER" id="PTHR12549">
    <property type="entry name" value="JMJC DOMAIN-CONTAINING HISTONE DEMETHYLATION PROTEIN"/>
    <property type="match status" value="1"/>
</dbReference>
<dbReference type="GO" id="GO:0003712">
    <property type="term" value="F:transcription coregulator activity"/>
    <property type="evidence" value="ECO:0007669"/>
    <property type="project" value="TreeGrafter"/>
</dbReference>
<dbReference type="GO" id="GO:0000118">
    <property type="term" value="C:histone deacetylase complex"/>
    <property type="evidence" value="ECO:0007669"/>
    <property type="project" value="TreeGrafter"/>
</dbReference>
<dbReference type="EMBL" id="SEOQ01001542">
    <property type="protein sequence ID" value="TFY51346.1"/>
    <property type="molecule type" value="Genomic_DNA"/>
</dbReference>
<comment type="caution">
    <text evidence="8">The sequence shown here is derived from an EMBL/GenBank/DDBJ whole genome shotgun (WGS) entry which is preliminary data.</text>
</comment>
<dbReference type="SMART" id="SM00558">
    <property type="entry name" value="JmjC"/>
    <property type="match status" value="1"/>
</dbReference>
<dbReference type="SUPFAM" id="SSF56112">
    <property type="entry name" value="Protein kinase-like (PK-like)"/>
    <property type="match status" value="1"/>
</dbReference>
<dbReference type="GO" id="GO:0006357">
    <property type="term" value="P:regulation of transcription by RNA polymerase II"/>
    <property type="evidence" value="ECO:0007669"/>
    <property type="project" value="TreeGrafter"/>
</dbReference>
<dbReference type="InterPro" id="IPR045109">
    <property type="entry name" value="LSDs-like"/>
</dbReference>
<feature type="binding site" evidence="4">
    <location>
        <position position="39"/>
    </location>
    <ligand>
        <name>ATP</name>
        <dbReference type="ChEBI" id="CHEBI:30616"/>
    </ligand>
</feature>
<dbReference type="PROSITE" id="PS50011">
    <property type="entry name" value="PROTEIN_KINASE_DOM"/>
    <property type="match status" value="1"/>
</dbReference>
<dbReference type="OrthoDB" id="1667110at2759"/>
<dbReference type="Proteomes" id="UP000298327">
    <property type="component" value="Unassembled WGS sequence"/>
</dbReference>
<keyword evidence="9" id="KW-1185">Reference proteome</keyword>
<dbReference type="PROSITE" id="PS00107">
    <property type="entry name" value="PROTEIN_KINASE_ATP"/>
    <property type="match status" value="1"/>
</dbReference>
<evidence type="ECO:0000313" key="9">
    <source>
        <dbReference type="Proteomes" id="UP000298327"/>
    </source>
</evidence>
<evidence type="ECO:0000256" key="3">
    <source>
        <dbReference type="ARBA" id="ARBA00023242"/>
    </source>
</evidence>
<keyword evidence="2" id="KW-0479">Metal-binding</keyword>
<evidence type="ECO:0000256" key="5">
    <source>
        <dbReference type="SAM" id="MobiDB-lite"/>
    </source>
</evidence>
<dbReference type="InterPro" id="IPR017441">
    <property type="entry name" value="Protein_kinase_ATP_BS"/>
</dbReference>
<accession>A0A4Y9XMN0</accession>
<evidence type="ECO:0000259" key="7">
    <source>
        <dbReference type="PROSITE" id="PS51184"/>
    </source>
</evidence>
<dbReference type="InterPro" id="IPR011009">
    <property type="entry name" value="Kinase-like_dom_sf"/>
</dbReference>
<name>A0A4Y9XMN0_9AGAM</name>
<proteinExistence type="predicted"/>
<evidence type="ECO:0000256" key="4">
    <source>
        <dbReference type="PROSITE-ProRule" id="PRU10141"/>
    </source>
</evidence>
<dbReference type="Gene3D" id="2.60.120.650">
    <property type="entry name" value="Cupin"/>
    <property type="match status" value="1"/>
</dbReference>
<reference evidence="8 9" key="1">
    <citation type="submission" date="2019-02" db="EMBL/GenBank/DDBJ databases">
        <title>Genome sequencing of the rare red list fungi Dentipellis fragilis.</title>
        <authorList>
            <person name="Buettner E."/>
            <person name="Kellner H."/>
        </authorList>
    </citation>
    <scope>NUCLEOTIDE SEQUENCE [LARGE SCALE GENOMIC DNA]</scope>
    <source>
        <strain evidence="8 9">DSM 105465</strain>
    </source>
</reference>
<evidence type="ECO:0000256" key="1">
    <source>
        <dbReference type="ARBA" id="ARBA00004123"/>
    </source>
</evidence>
<dbReference type="Gene3D" id="1.10.510.10">
    <property type="entry name" value="Transferase(Phosphotransferase) domain 1"/>
    <property type="match status" value="1"/>
</dbReference>
<organism evidence="8 9">
    <name type="scientific">Dentipellis fragilis</name>
    <dbReference type="NCBI Taxonomy" id="205917"/>
    <lineage>
        <taxon>Eukaryota</taxon>
        <taxon>Fungi</taxon>
        <taxon>Dikarya</taxon>
        <taxon>Basidiomycota</taxon>
        <taxon>Agaricomycotina</taxon>
        <taxon>Agaricomycetes</taxon>
        <taxon>Russulales</taxon>
        <taxon>Hericiaceae</taxon>
        <taxon>Dentipellis</taxon>
    </lineage>
</organism>
<evidence type="ECO:0000259" key="6">
    <source>
        <dbReference type="PROSITE" id="PS50011"/>
    </source>
</evidence>
<keyword evidence="4" id="KW-0067">ATP-binding</keyword>
<feature type="domain" description="Protein kinase" evidence="6">
    <location>
        <begin position="10"/>
        <end position="283"/>
    </location>
</feature>
<comment type="subcellular location">
    <subcellularLocation>
        <location evidence="1">Nucleus</location>
    </subcellularLocation>
</comment>
<dbReference type="Pfam" id="PF02373">
    <property type="entry name" value="JmjC"/>
    <property type="match status" value="1"/>
</dbReference>
<gene>
    <name evidence="8" type="ORF">EVG20_g11042</name>
</gene>
<dbReference type="STRING" id="205917.A0A4Y9XMN0"/>
<dbReference type="GO" id="GO:0031490">
    <property type="term" value="F:chromatin DNA binding"/>
    <property type="evidence" value="ECO:0007669"/>
    <property type="project" value="TreeGrafter"/>
</dbReference>
<dbReference type="SMART" id="SM00220">
    <property type="entry name" value="S_TKc"/>
    <property type="match status" value="1"/>
</dbReference>
<feature type="domain" description="JmjC" evidence="7">
    <location>
        <begin position="717"/>
        <end position="860"/>
    </location>
</feature>
<dbReference type="PROSITE" id="PS51184">
    <property type="entry name" value="JMJC"/>
    <property type="match status" value="1"/>
</dbReference>
<dbReference type="PANTHER" id="PTHR12549:SF38">
    <property type="entry name" value="JMJC DOMAIN-CONTAINING HISTONE DEMETHYLASE 2, ISOFORM A"/>
    <property type="match status" value="1"/>
</dbReference>
<keyword evidence="3" id="KW-0539">Nucleus</keyword>
<evidence type="ECO:0000256" key="2">
    <source>
        <dbReference type="ARBA" id="ARBA00022723"/>
    </source>
</evidence>
<dbReference type="GO" id="GO:0000785">
    <property type="term" value="C:chromatin"/>
    <property type="evidence" value="ECO:0007669"/>
    <property type="project" value="TreeGrafter"/>
</dbReference>
<dbReference type="AlphaFoldDB" id="A0A4Y9XMN0"/>